<dbReference type="VEuPathDB" id="HostDB:ENSCPOG00000005117"/>
<evidence type="ECO:0000313" key="13">
    <source>
        <dbReference type="Ensembl" id="ENSCPOP00000024995.1"/>
    </source>
</evidence>
<feature type="domain" description="Mediator complex subunit Med25 PTOV" evidence="10">
    <location>
        <begin position="402"/>
        <end position="551"/>
    </location>
</feature>
<evidence type="ECO:0000313" key="14">
    <source>
        <dbReference type="Proteomes" id="UP000005447"/>
    </source>
</evidence>
<keyword evidence="14" id="KW-1185">Reference proteome</keyword>
<dbReference type="Pfam" id="PF11235">
    <property type="entry name" value="Med25_SD1"/>
    <property type="match status" value="1"/>
</dbReference>
<keyword evidence="7 8" id="KW-0539">Nucleus</keyword>
<feature type="compositionally biased region" description="Pro residues" evidence="9">
    <location>
        <begin position="622"/>
        <end position="636"/>
    </location>
</feature>
<evidence type="ECO:0000259" key="12">
    <source>
        <dbReference type="Pfam" id="PF11265"/>
    </source>
</evidence>
<evidence type="ECO:0000259" key="10">
    <source>
        <dbReference type="Pfam" id="PF11232"/>
    </source>
</evidence>
<name>A0A286XHQ2_CAVPO</name>
<proteinExistence type="inferred from homology"/>
<dbReference type="PANTHER" id="PTHR12433">
    <property type="entry name" value="MEDIATOR OF RNA POLYMERASE II TRANSCRIPTION SUBUNIT 25"/>
    <property type="match status" value="1"/>
</dbReference>
<dbReference type="GO" id="GO:0005667">
    <property type="term" value="C:transcription regulator complex"/>
    <property type="evidence" value="ECO:0007669"/>
    <property type="project" value="UniProtKB-UniRule"/>
</dbReference>
<dbReference type="InterPro" id="IPR021419">
    <property type="entry name" value="Mediator_Med25_VWA"/>
</dbReference>
<dbReference type="Bgee" id="ENSCPOG00000005117">
    <property type="expression patterns" value="Expressed in adrenal gland and 13 other cell types or tissues"/>
</dbReference>
<comment type="similarity">
    <text evidence="2 8">Belongs to the Mediator complex subunit 25 family.</text>
</comment>
<dbReference type="Gene3D" id="2.40.290.30">
    <property type="entry name" value="Mediator complex subunit 25, ACID domain"/>
    <property type="match status" value="1"/>
</dbReference>
<evidence type="ECO:0000256" key="9">
    <source>
        <dbReference type="SAM" id="MobiDB-lite"/>
    </source>
</evidence>
<evidence type="ECO:0000256" key="2">
    <source>
        <dbReference type="ARBA" id="ARBA00009102"/>
    </source>
</evidence>
<reference evidence="13" key="3">
    <citation type="submission" date="2025-09" db="UniProtKB">
        <authorList>
            <consortium name="Ensembl"/>
        </authorList>
    </citation>
    <scope>IDENTIFICATION</scope>
    <source>
        <strain evidence="13">2N</strain>
    </source>
</reference>
<gene>
    <name evidence="13" type="primary">MED25</name>
</gene>
<keyword evidence="4 8" id="KW-0805">Transcription regulation</keyword>
<protein>
    <recommendedName>
        <fullName evidence="3 8">Mediator of RNA polymerase II transcription subunit 25</fullName>
    </recommendedName>
</protein>
<dbReference type="GeneTree" id="ENSGT00940000160439"/>
<evidence type="ECO:0000256" key="3">
    <source>
        <dbReference type="ARBA" id="ARBA00019694"/>
    </source>
</evidence>
<organism evidence="13 14">
    <name type="scientific">Cavia porcellus</name>
    <name type="common">Guinea pig</name>
    <dbReference type="NCBI Taxonomy" id="10141"/>
    <lineage>
        <taxon>Eukaryota</taxon>
        <taxon>Metazoa</taxon>
        <taxon>Chordata</taxon>
        <taxon>Craniata</taxon>
        <taxon>Vertebrata</taxon>
        <taxon>Euteleostomi</taxon>
        <taxon>Mammalia</taxon>
        <taxon>Eutheria</taxon>
        <taxon>Euarchontoglires</taxon>
        <taxon>Glires</taxon>
        <taxon>Rodentia</taxon>
        <taxon>Hystricomorpha</taxon>
        <taxon>Caviidae</taxon>
        <taxon>Cavia</taxon>
    </lineage>
</organism>
<feature type="compositionally biased region" description="Pro residues" evidence="9">
    <location>
        <begin position="326"/>
        <end position="342"/>
    </location>
</feature>
<comment type="function">
    <text evidence="8">Component of the Mediator complex, a coactivator involved in the regulated transcription of nearly all RNA polymerase II-dependent genes. Mediator functions as a bridge to convey information from gene-specific regulatory proteins to the basal RNA polymerase II transcription machinery. Mediator is recruited to promoters by direct interactions with regulatory proteins and serves as a scaffold for the assembly of a functional preinitiation complex with RNA polymerase II and the general transcription factors.</text>
</comment>
<feature type="domain" description="Mediator of RNA polymerase II transcription subunit 25 von Willebrand factor type A" evidence="12">
    <location>
        <begin position="15"/>
        <end position="226"/>
    </location>
</feature>
<dbReference type="AlphaFoldDB" id="A0A286XHQ2"/>
<dbReference type="Ensembl" id="ENSCPOT00000043851.1">
    <property type="protein sequence ID" value="ENSCPOP00000024995.1"/>
    <property type="gene ID" value="ENSCPOG00000005117.4"/>
</dbReference>
<comment type="subunit">
    <text evidence="8">Component of the Mediator complex.</text>
</comment>
<feature type="compositionally biased region" description="Pro residues" evidence="9">
    <location>
        <begin position="663"/>
        <end position="685"/>
    </location>
</feature>
<keyword evidence="6 8" id="KW-0804">Transcription</keyword>
<dbReference type="SUPFAM" id="SSF53300">
    <property type="entry name" value="vWA-like"/>
    <property type="match status" value="1"/>
</dbReference>
<evidence type="ECO:0000256" key="8">
    <source>
        <dbReference type="RuleBase" id="RU369088"/>
    </source>
</evidence>
<reference evidence="13" key="2">
    <citation type="submission" date="2025-08" db="UniProtKB">
        <authorList>
            <consortium name="Ensembl"/>
        </authorList>
    </citation>
    <scope>IDENTIFICATION</scope>
    <source>
        <strain evidence="13">2N</strain>
    </source>
</reference>
<evidence type="ECO:0000256" key="5">
    <source>
        <dbReference type="ARBA" id="ARBA00023159"/>
    </source>
</evidence>
<keyword evidence="5" id="KW-0010">Activator</keyword>
<reference evidence="14" key="1">
    <citation type="journal article" date="2011" name="Nature">
        <title>A high-resolution map of human evolutionary constraint using 29 mammals.</title>
        <authorList>
            <person name="Lindblad-Toh K."/>
            <person name="Garber M."/>
            <person name="Zuk O."/>
            <person name="Lin M.F."/>
            <person name="Parker B.J."/>
            <person name="Washietl S."/>
            <person name="Kheradpour P."/>
            <person name="Ernst J."/>
            <person name="Jordan G."/>
            <person name="Mauceli E."/>
            <person name="Ward L.D."/>
            <person name="Lowe C.B."/>
            <person name="Holloway A.K."/>
            <person name="Clamp M."/>
            <person name="Gnerre S."/>
            <person name="Alfoldi J."/>
            <person name="Beal K."/>
            <person name="Chang J."/>
            <person name="Clawson H."/>
            <person name="Cuff J."/>
            <person name="Di Palma F."/>
            <person name="Fitzgerald S."/>
            <person name="Flicek P."/>
            <person name="Guttman M."/>
            <person name="Hubisz M.J."/>
            <person name="Jaffe D.B."/>
            <person name="Jungreis I."/>
            <person name="Kent W.J."/>
            <person name="Kostka D."/>
            <person name="Lara M."/>
            <person name="Martins A.L."/>
            <person name="Massingham T."/>
            <person name="Moltke I."/>
            <person name="Raney B.J."/>
            <person name="Rasmussen M.D."/>
            <person name="Robinson J."/>
            <person name="Stark A."/>
            <person name="Vilella A.J."/>
            <person name="Wen J."/>
            <person name="Xie X."/>
            <person name="Zody M.C."/>
            <person name="Baldwin J."/>
            <person name="Bloom T."/>
            <person name="Chin C.W."/>
            <person name="Heiman D."/>
            <person name="Nicol R."/>
            <person name="Nusbaum C."/>
            <person name="Young S."/>
            <person name="Wilkinson J."/>
            <person name="Worley K.C."/>
            <person name="Kovar C.L."/>
            <person name="Muzny D.M."/>
            <person name="Gibbs R.A."/>
            <person name="Cree A."/>
            <person name="Dihn H.H."/>
            <person name="Fowler G."/>
            <person name="Jhangiani S."/>
            <person name="Joshi V."/>
            <person name="Lee S."/>
            <person name="Lewis L.R."/>
            <person name="Nazareth L.V."/>
            <person name="Okwuonu G."/>
            <person name="Santibanez J."/>
            <person name="Warren W.C."/>
            <person name="Mardis E.R."/>
            <person name="Weinstock G.M."/>
            <person name="Wilson R.K."/>
            <person name="Delehaunty K."/>
            <person name="Dooling D."/>
            <person name="Fronik C."/>
            <person name="Fulton L."/>
            <person name="Fulton B."/>
            <person name="Graves T."/>
            <person name="Minx P."/>
            <person name="Sodergren E."/>
            <person name="Birney E."/>
            <person name="Margulies E.H."/>
            <person name="Herrero J."/>
            <person name="Green E.D."/>
            <person name="Haussler D."/>
            <person name="Siepel A."/>
            <person name="Goldman N."/>
            <person name="Pollard K.S."/>
            <person name="Pedersen J.S."/>
            <person name="Lander E.S."/>
            <person name="Kellis M."/>
        </authorList>
    </citation>
    <scope>NUCLEOTIDE SEQUENCE [LARGE SCALE GENOMIC DNA]</scope>
    <source>
        <strain evidence="14">2N</strain>
    </source>
</reference>
<comment type="subcellular location">
    <subcellularLocation>
        <location evidence="1 8">Nucleus</location>
    </subcellularLocation>
</comment>
<accession>A0A286XHQ2</accession>
<evidence type="ECO:0000256" key="4">
    <source>
        <dbReference type="ARBA" id="ARBA00023015"/>
    </source>
</evidence>
<evidence type="ECO:0000259" key="11">
    <source>
        <dbReference type="Pfam" id="PF11235"/>
    </source>
</evidence>
<dbReference type="InterPro" id="IPR036465">
    <property type="entry name" value="vWFA_dom_sf"/>
</dbReference>
<feature type="compositionally biased region" description="Pro residues" evidence="9">
    <location>
        <begin position="645"/>
        <end position="655"/>
    </location>
</feature>
<dbReference type="FunFam" id="2.40.290.30:FF:000001">
    <property type="entry name" value="Mediator of RNA polymerase II transcription subunit 25"/>
    <property type="match status" value="1"/>
</dbReference>
<dbReference type="Proteomes" id="UP000005447">
    <property type="component" value="Unassembled WGS sequence"/>
</dbReference>
<dbReference type="Pfam" id="PF11265">
    <property type="entry name" value="Med25_VWA"/>
    <property type="match status" value="1"/>
</dbReference>
<dbReference type="InterPro" id="IPR038196">
    <property type="entry name" value="Med25_PTOV_sf"/>
</dbReference>
<evidence type="ECO:0000256" key="7">
    <source>
        <dbReference type="ARBA" id="ARBA00023242"/>
    </source>
</evidence>
<dbReference type="GO" id="GO:0045944">
    <property type="term" value="P:positive regulation of transcription by RNA polymerase II"/>
    <property type="evidence" value="ECO:0007669"/>
    <property type="project" value="TreeGrafter"/>
</dbReference>
<dbReference type="Pfam" id="PF11232">
    <property type="entry name" value="Med25"/>
    <property type="match status" value="1"/>
</dbReference>
<feature type="region of interest" description="Disordered" evidence="9">
    <location>
        <begin position="232"/>
        <end position="267"/>
    </location>
</feature>
<evidence type="ECO:0000256" key="1">
    <source>
        <dbReference type="ARBA" id="ARBA00004123"/>
    </source>
</evidence>
<feature type="compositionally biased region" description="Low complexity" evidence="9">
    <location>
        <begin position="236"/>
        <end position="245"/>
    </location>
</feature>
<feature type="domain" description="Mediator complex subunit Med25 synapsin 1" evidence="11">
    <location>
        <begin position="234"/>
        <end position="388"/>
    </location>
</feature>
<dbReference type="InterPro" id="IPR021397">
    <property type="entry name" value="Mediator_Med25_SD1"/>
</dbReference>
<dbReference type="EMBL" id="AAKN02046403">
    <property type="status" value="NOT_ANNOTATED_CDS"/>
    <property type="molecule type" value="Genomic_DNA"/>
</dbReference>
<feature type="region of interest" description="Disordered" evidence="9">
    <location>
        <begin position="556"/>
        <end position="708"/>
    </location>
</feature>
<dbReference type="InterPro" id="IPR021394">
    <property type="entry name" value="Med25_PTOV"/>
</dbReference>
<feature type="region of interest" description="Disordered" evidence="9">
    <location>
        <begin position="299"/>
        <end position="350"/>
    </location>
</feature>
<evidence type="ECO:0000256" key="6">
    <source>
        <dbReference type="ARBA" id="ARBA00023163"/>
    </source>
</evidence>
<dbReference type="PANTHER" id="PTHR12433:SF10">
    <property type="entry name" value="MEDIATOR OF RNA POLYMERASE II TRANSCRIPTION SUBUNIT 25"/>
    <property type="match status" value="1"/>
</dbReference>
<dbReference type="GO" id="GO:0016592">
    <property type="term" value="C:mediator complex"/>
    <property type="evidence" value="ECO:0007669"/>
    <property type="project" value="UniProtKB-UniRule"/>
</dbReference>
<sequence>MVPGSEGPARAGGLVADVVFVIEGTANLGPYFEGLRKHYLLPAIEYFNGGPPAETNFEGDDGGTQYSLVVFNTVDCAPESYVQCHAPTSSAYEFVTWLDSIKFMGGGGESCSLIAEGLSTALQLFDDFKKMREQIGQTHRVCLLICNSPPYLLPAVESTTYSGYTTESLVQEIGERGIHFSIVSPRKLPALRLLFEKAAPPAMLEPLQPPADVSQDPRHMVLVRGLVLPVGGGSTPGPLQPKQQVPLPPVPPSGPTLSAAPQQSLPPVPPQYQVPGNLSAAQVAAQNAVEAAKNQKAGLGPRFSPINPLQQAASGVGPPFSQATPPTLPPGPPGAPKAPPASQPNLVSTVVPGPGLAPAAAHNAAPALSPLQAGAVAPGGVSGPSPAQLGAPALGGQQSVSNKLLAWSGVLEWQEKPKPASVDANTKLTRSLPCQVYVNHGENLKTEQWPQKLIMQLIPQQLLTTLGPLFRNSRMVQFHFTNKDLESLKGLYRIMGNGFAGCVHFPHTAPCEVRVLMLLYSSKKKIFMGLIPYDQSGFVNGIRQVITNHKQVQQQKLEQQRGVSHTLPRSLTCPSPCADGGTAGTPRSGPHSGGPSEALAESGEDDGLVRDRAGQPQRGLRPPQPQPQGTGVPPPQASLHHLQPPGAPALLPPPHQSLGQPQLGPPLLHPPPAQSWPAQLPPRAPMPGKGAPAASRWLGKSAIAKGSP</sequence>
<feature type="compositionally biased region" description="Polar residues" evidence="9">
    <location>
        <begin position="561"/>
        <end position="573"/>
    </location>
</feature>